<dbReference type="GO" id="GO:0008168">
    <property type="term" value="F:methyltransferase activity"/>
    <property type="evidence" value="ECO:0007669"/>
    <property type="project" value="UniProtKB-KW"/>
</dbReference>
<dbReference type="PANTHER" id="PTHR43861">
    <property type="entry name" value="TRANS-ACONITATE 2-METHYLTRANSFERASE-RELATED"/>
    <property type="match status" value="1"/>
</dbReference>
<sequence length="216" mass="24503">MDQEDRNMSTGDSYNAWAASYDAMENRTRDLEAEVLQNTFLNPHYGNILELGCGTGKNTGWLSQKADFVKAIDLSSEMMAKAREKVKAENVEFLNADITEEWPVKPGWANLVTCSLVLEHVKDLCFIFAEGSRSLKRNGKFYICELHPGRQYAGSRAKFQTKSGYQAPPAFTHHLSDYLDTAKEHKFKLLDLNEHFDDNDRSKVPRLLSLVFESGV</sequence>
<accession>A0ABY6NQX7</accession>
<name>A0ABY6NQX7_9FLAO</name>
<dbReference type="InterPro" id="IPR013216">
    <property type="entry name" value="Methyltransf_11"/>
</dbReference>
<dbReference type="RefSeq" id="WP_265163240.1">
    <property type="nucleotide sequence ID" value="NZ_CP069620.1"/>
</dbReference>
<gene>
    <name evidence="2" type="ORF">JRG66_13130</name>
</gene>
<dbReference type="EMBL" id="CP069620">
    <property type="protein sequence ID" value="UZH54898.1"/>
    <property type="molecule type" value="Genomic_DNA"/>
</dbReference>
<keyword evidence="2" id="KW-0489">Methyltransferase</keyword>
<feature type="domain" description="Methyltransferase type 11" evidence="1">
    <location>
        <begin position="49"/>
        <end position="143"/>
    </location>
</feature>
<dbReference type="InterPro" id="IPR029063">
    <property type="entry name" value="SAM-dependent_MTases_sf"/>
</dbReference>
<evidence type="ECO:0000259" key="1">
    <source>
        <dbReference type="Pfam" id="PF08241"/>
    </source>
</evidence>
<protein>
    <submittedName>
        <fullName evidence="2">Class I SAM-dependent methyltransferase</fullName>
    </submittedName>
</protein>
<dbReference type="SUPFAM" id="SSF53335">
    <property type="entry name" value="S-adenosyl-L-methionine-dependent methyltransferases"/>
    <property type="match status" value="1"/>
</dbReference>
<dbReference type="Gene3D" id="3.40.50.150">
    <property type="entry name" value="Vaccinia Virus protein VP39"/>
    <property type="match status" value="1"/>
</dbReference>
<dbReference type="Pfam" id="PF08241">
    <property type="entry name" value="Methyltransf_11"/>
    <property type="match status" value="1"/>
</dbReference>
<keyword evidence="3" id="KW-1185">Reference proteome</keyword>
<reference evidence="2" key="1">
    <citation type="submission" date="2021-02" db="EMBL/GenBank/DDBJ databases">
        <title>Salinimicrobium sp. nov. isolated from seawater in Tongyeong, Republic of Korea.</title>
        <authorList>
            <person name="Lee S.-J."/>
        </authorList>
    </citation>
    <scope>NUCLEOTIDE SEQUENCE</scope>
    <source>
        <strain evidence="2">HN-2-9-2</strain>
    </source>
</reference>
<dbReference type="PANTHER" id="PTHR43861:SF1">
    <property type="entry name" value="TRANS-ACONITATE 2-METHYLTRANSFERASE"/>
    <property type="match status" value="1"/>
</dbReference>
<proteinExistence type="predicted"/>
<organism evidence="2 3">
    <name type="scientific">Salinimicrobium tongyeongense</name>
    <dbReference type="NCBI Taxonomy" id="2809707"/>
    <lineage>
        <taxon>Bacteria</taxon>
        <taxon>Pseudomonadati</taxon>
        <taxon>Bacteroidota</taxon>
        <taxon>Flavobacteriia</taxon>
        <taxon>Flavobacteriales</taxon>
        <taxon>Flavobacteriaceae</taxon>
        <taxon>Salinimicrobium</taxon>
    </lineage>
</organism>
<evidence type="ECO:0000313" key="2">
    <source>
        <dbReference type="EMBL" id="UZH54898.1"/>
    </source>
</evidence>
<dbReference type="Proteomes" id="UP001163981">
    <property type="component" value="Chromosome"/>
</dbReference>
<dbReference type="GO" id="GO:0032259">
    <property type="term" value="P:methylation"/>
    <property type="evidence" value="ECO:0007669"/>
    <property type="project" value="UniProtKB-KW"/>
</dbReference>
<keyword evidence="2" id="KW-0808">Transferase</keyword>
<dbReference type="CDD" id="cd02440">
    <property type="entry name" value="AdoMet_MTases"/>
    <property type="match status" value="1"/>
</dbReference>
<evidence type="ECO:0000313" key="3">
    <source>
        <dbReference type="Proteomes" id="UP001163981"/>
    </source>
</evidence>